<dbReference type="Proteomes" id="UP001407405">
    <property type="component" value="Unassembled WGS sequence"/>
</dbReference>
<dbReference type="RefSeq" id="WP_343184712.1">
    <property type="nucleotide sequence ID" value="NZ_JBCITM010000002.1"/>
</dbReference>
<name>A0ABU9VQG5_9CLOT</name>
<dbReference type="PROSITE" id="PS00486">
    <property type="entry name" value="DNA_MISMATCH_REPAIR_2"/>
    <property type="match status" value="1"/>
</dbReference>
<evidence type="ECO:0000313" key="13">
    <source>
        <dbReference type="Proteomes" id="UP001407405"/>
    </source>
</evidence>
<evidence type="ECO:0000259" key="11">
    <source>
        <dbReference type="PROSITE" id="PS00486"/>
    </source>
</evidence>
<keyword evidence="5 7" id="KW-0238">DNA-binding</keyword>
<dbReference type="InterPro" id="IPR005748">
    <property type="entry name" value="DNA_mismatch_repair_MutS"/>
</dbReference>
<dbReference type="Pfam" id="PF05192">
    <property type="entry name" value="MutS_III"/>
    <property type="match status" value="1"/>
</dbReference>
<dbReference type="InterPro" id="IPR007861">
    <property type="entry name" value="DNA_mismatch_repair_MutS_clamp"/>
</dbReference>
<sequence>MSGLTPMMQQYQQIKAAYPDTLLFYRLGDFYELFFEDAQVASRELEITLTGRNCGKEERAPMCGVPHHSAQGYIDRLIRKGYKVAICEQTEDPAMATGIVRREVVRVITPGTVTDSSLLDEKQNHYLAAITLTGSKWALAFADLSTGEMSVMIQSEESTVETLLNELGRIRPGEILADAVNDTTLNNEDAASPLQRLHKWSQGAGIFLTDARSYREMALSDKTYERLYRQFQRPETIAVLEQLSDKAIETLAVLYEYIESTQKRTLEHFTHIQLLVHQKTMVLDLHTRQNLELTETLRDKQRKGTLLWVLDKTKTAMGGRMLRRWVEEPLLDATAINQRLEAVTYFLDHPLIRQDIRKLLQSVYDLERLIGKISFQTANPRDLLALKQTLINIAQVQNRLGSSTGSQLIDQQMGLVDPKETLIDLLDKSIHEEAPLQIKDGGVIKEGYHQEIDELRSAAKEGKQWIATYEKNERDATGIKNLKTGFNRVFGYYIEVTKSNVQLIPEYYQRKQTLANCERYITDPLKDLEAKILGAEEKAFLLESRVFSDIRDVLKTHIADLQQTGRAISTIDAIAALAETAFQNRYQCPKVENHSGITIRNGRHPVVEKTLQHHQFVPNDTTINQQQRFIHLITGPNMAGKSTYMRQVALIVLMAQMGSYVPADAAHIGVVDRVFTRIGASDDLSQGQSTFMVEMSEVSSILRSATHRSLIILDEVGRGTSTYDGLSIAWSVIDYLHENIGAKTLFSTHYHELTELEETFAGVANYRVAVKEKSHEVIFLRKVIEGTSDKSYGIQVAKLAGLPEEVLEEAKAILNVLENRFDASQPPISIFEKRQECVKVKAPASQILPQVHPLPQHTRNSQIHYKKLKNYLGSIQDLDVMTMTPLEALNKLYELQKESINLLENTLSDQEEQNKSIRIP</sequence>
<dbReference type="Gene3D" id="3.40.1170.10">
    <property type="entry name" value="DNA repair protein MutS, domain I"/>
    <property type="match status" value="1"/>
</dbReference>
<evidence type="ECO:0000256" key="6">
    <source>
        <dbReference type="ARBA" id="ARBA00023204"/>
    </source>
</evidence>
<dbReference type="InterPro" id="IPR017261">
    <property type="entry name" value="DNA_mismatch_repair_MutS/MSH"/>
</dbReference>
<dbReference type="Pfam" id="PF00488">
    <property type="entry name" value="MutS_V"/>
    <property type="match status" value="1"/>
</dbReference>
<gene>
    <name evidence="7 12" type="primary">mutS</name>
    <name evidence="12" type="ORF">AAIG11_02570</name>
</gene>
<evidence type="ECO:0000256" key="2">
    <source>
        <dbReference type="ARBA" id="ARBA00022741"/>
    </source>
</evidence>
<dbReference type="SUPFAM" id="SSF52540">
    <property type="entry name" value="P-loop containing nucleoside triphosphate hydrolases"/>
    <property type="match status" value="1"/>
</dbReference>
<keyword evidence="3 7" id="KW-0227">DNA damage</keyword>
<evidence type="ECO:0000256" key="3">
    <source>
        <dbReference type="ARBA" id="ARBA00022763"/>
    </source>
</evidence>
<keyword evidence="2 7" id="KW-0547">Nucleotide-binding</keyword>
<keyword evidence="6 7" id="KW-0234">DNA repair</keyword>
<keyword evidence="10" id="KW-0175">Coiled coil</keyword>
<feature type="binding site" evidence="7">
    <location>
        <begin position="635"/>
        <end position="642"/>
    </location>
    <ligand>
        <name>ATP</name>
        <dbReference type="ChEBI" id="CHEBI:30616"/>
    </ligand>
</feature>
<comment type="caution">
    <text evidence="12">The sequence shown here is derived from an EMBL/GenBank/DDBJ whole genome shotgun (WGS) entry which is preliminary data.</text>
</comment>
<dbReference type="Gene3D" id="1.10.1420.10">
    <property type="match status" value="2"/>
</dbReference>
<dbReference type="PANTHER" id="PTHR11361">
    <property type="entry name" value="DNA MISMATCH REPAIR PROTEIN MUTS FAMILY MEMBER"/>
    <property type="match status" value="1"/>
</dbReference>
<organism evidence="12 13">
    <name type="scientific">Anoxynatronum sibiricum</name>
    <dbReference type="NCBI Taxonomy" id="210623"/>
    <lineage>
        <taxon>Bacteria</taxon>
        <taxon>Bacillati</taxon>
        <taxon>Bacillota</taxon>
        <taxon>Clostridia</taxon>
        <taxon>Eubacteriales</taxon>
        <taxon>Clostridiaceae</taxon>
        <taxon>Anoxynatronum</taxon>
    </lineage>
</organism>
<dbReference type="InterPro" id="IPR007696">
    <property type="entry name" value="DNA_mismatch_repair_MutS_core"/>
</dbReference>
<reference evidence="12 13" key="1">
    <citation type="submission" date="2024-04" db="EMBL/GenBank/DDBJ databases">
        <title>Genome sequencing and metabolic network reconstruction of aminoacids and betaine degradation by Anoxynatronum sibiricum.</title>
        <authorList>
            <person name="Detkova E.N."/>
            <person name="Boltjanskaja Y.V."/>
            <person name="Mardanov A.V."/>
            <person name="Kevbrin V."/>
        </authorList>
    </citation>
    <scope>NUCLEOTIDE SEQUENCE [LARGE SCALE GENOMIC DNA]</scope>
    <source>
        <strain evidence="12 13">Z-7981</strain>
    </source>
</reference>
<comment type="similarity">
    <text evidence="1 7 9">Belongs to the DNA mismatch repair MutS family.</text>
</comment>
<accession>A0ABU9VQG5</accession>
<evidence type="ECO:0000313" key="12">
    <source>
        <dbReference type="EMBL" id="MEN1759347.1"/>
    </source>
</evidence>
<dbReference type="NCBIfam" id="TIGR01070">
    <property type="entry name" value="mutS1"/>
    <property type="match status" value="1"/>
</dbReference>
<dbReference type="InterPro" id="IPR016151">
    <property type="entry name" value="DNA_mismatch_repair_MutS_N"/>
</dbReference>
<comment type="function">
    <text evidence="7">This protein is involved in the repair of mismatches in DNA. It is possible that it carries out the mismatch recognition step. This protein has a weak ATPase activity.</text>
</comment>
<dbReference type="Pfam" id="PF05190">
    <property type="entry name" value="MutS_IV"/>
    <property type="match status" value="1"/>
</dbReference>
<dbReference type="InterPro" id="IPR045076">
    <property type="entry name" value="MutS"/>
</dbReference>
<dbReference type="Pfam" id="PF01624">
    <property type="entry name" value="MutS_I"/>
    <property type="match status" value="1"/>
</dbReference>
<dbReference type="Gene3D" id="3.30.420.110">
    <property type="entry name" value="MutS, connector domain"/>
    <property type="match status" value="1"/>
</dbReference>
<keyword evidence="4 7" id="KW-0067">ATP-binding</keyword>
<dbReference type="Gene3D" id="3.40.50.300">
    <property type="entry name" value="P-loop containing nucleotide triphosphate hydrolases"/>
    <property type="match status" value="1"/>
</dbReference>
<dbReference type="HAMAP" id="MF_00096">
    <property type="entry name" value="MutS"/>
    <property type="match status" value="1"/>
</dbReference>
<feature type="coiled-coil region" evidence="10">
    <location>
        <begin position="886"/>
        <end position="913"/>
    </location>
</feature>
<dbReference type="PANTHER" id="PTHR11361:SF34">
    <property type="entry name" value="DNA MISMATCH REPAIR PROTEIN MSH1, MITOCHONDRIAL"/>
    <property type="match status" value="1"/>
</dbReference>
<evidence type="ECO:0000256" key="4">
    <source>
        <dbReference type="ARBA" id="ARBA00022840"/>
    </source>
</evidence>
<keyword evidence="13" id="KW-1185">Reference proteome</keyword>
<dbReference type="InterPro" id="IPR036187">
    <property type="entry name" value="DNA_mismatch_repair_MutS_sf"/>
</dbReference>
<dbReference type="SMART" id="SM00533">
    <property type="entry name" value="MUTSd"/>
    <property type="match status" value="1"/>
</dbReference>
<dbReference type="NCBIfam" id="NF003810">
    <property type="entry name" value="PRK05399.1"/>
    <property type="match status" value="1"/>
</dbReference>
<protein>
    <recommendedName>
        <fullName evidence="7 8">DNA mismatch repair protein MutS</fullName>
    </recommendedName>
</protein>
<dbReference type="SUPFAM" id="SSF53150">
    <property type="entry name" value="DNA repair protein MutS, domain II"/>
    <property type="match status" value="1"/>
</dbReference>
<dbReference type="Pfam" id="PF05188">
    <property type="entry name" value="MutS_II"/>
    <property type="match status" value="1"/>
</dbReference>
<dbReference type="InterPro" id="IPR007860">
    <property type="entry name" value="DNA_mmatch_repair_MutS_con_dom"/>
</dbReference>
<feature type="domain" description="DNA mismatch repair proteins mutS family" evidence="11">
    <location>
        <begin position="709"/>
        <end position="725"/>
    </location>
</feature>
<dbReference type="SUPFAM" id="SSF55271">
    <property type="entry name" value="DNA repair protein MutS, domain I"/>
    <property type="match status" value="1"/>
</dbReference>
<dbReference type="InterPro" id="IPR000432">
    <property type="entry name" value="DNA_mismatch_repair_MutS_C"/>
</dbReference>
<evidence type="ECO:0000256" key="8">
    <source>
        <dbReference type="NCBIfam" id="TIGR01070"/>
    </source>
</evidence>
<evidence type="ECO:0000256" key="7">
    <source>
        <dbReference type="HAMAP-Rule" id="MF_00096"/>
    </source>
</evidence>
<dbReference type="InterPro" id="IPR007695">
    <property type="entry name" value="DNA_mismatch_repair_MutS-lik_N"/>
</dbReference>
<proteinExistence type="inferred from homology"/>
<dbReference type="InterPro" id="IPR036678">
    <property type="entry name" value="MutS_con_dom_sf"/>
</dbReference>
<dbReference type="SMART" id="SM00534">
    <property type="entry name" value="MUTSac"/>
    <property type="match status" value="1"/>
</dbReference>
<dbReference type="EMBL" id="JBCITM010000002">
    <property type="protein sequence ID" value="MEN1759347.1"/>
    <property type="molecule type" value="Genomic_DNA"/>
</dbReference>
<evidence type="ECO:0000256" key="10">
    <source>
        <dbReference type="SAM" id="Coils"/>
    </source>
</evidence>
<evidence type="ECO:0000256" key="5">
    <source>
        <dbReference type="ARBA" id="ARBA00023125"/>
    </source>
</evidence>
<dbReference type="CDD" id="cd03284">
    <property type="entry name" value="ABC_MutS1"/>
    <property type="match status" value="1"/>
</dbReference>
<dbReference type="PIRSF" id="PIRSF037677">
    <property type="entry name" value="DNA_mis_repair_Msh6"/>
    <property type="match status" value="1"/>
</dbReference>
<dbReference type="InterPro" id="IPR027417">
    <property type="entry name" value="P-loop_NTPase"/>
</dbReference>
<dbReference type="SUPFAM" id="SSF48334">
    <property type="entry name" value="DNA repair protein MutS, domain III"/>
    <property type="match status" value="1"/>
</dbReference>
<evidence type="ECO:0000256" key="9">
    <source>
        <dbReference type="RuleBase" id="RU003756"/>
    </source>
</evidence>
<evidence type="ECO:0000256" key="1">
    <source>
        <dbReference type="ARBA" id="ARBA00006271"/>
    </source>
</evidence>